<feature type="signal peptide" evidence="1">
    <location>
        <begin position="1"/>
        <end position="22"/>
    </location>
</feature>
<reference evidence="2" key="1">
    <citation type="submission" date="2019-07" db="EMBL/GenBank/DDBJ databases">
        <authorList>
            <person name="Dittberner H."/>
        </authorList>
    </citation>
    <scope>NUCLEOTIDE SEQUENCE [LARGE SCALE GENOMIC DNA]</scope>
</reference>
<name>A0A565B3A0_9BRAS</name>
<proteinExistence type="predicted"/>
<dbReference type="OrthoDB" id="101791at2759"/>
<comment type="caution">
    <text evidence="2">The sequence shown here is derived from an EMBL/GenBank/DDBJ whole genome shotgun (WGS) entry which is preliminary data.</text>
</comment>
<evidence type="ECO:0008006" key="4">
    <source>
        <dbReference type="Google" id="ProtNLM"/>
    </source>
</evidence>
<feature type="chain" id="PRO_5021839704" description="F-box domain-containing protein" evidence="1">
    <location>
        <begin position="23"/>
        <end position="121"/>
    </location>
</feature>
<sequence length="121" mass="14070">MSRLVGLSLLLISVGLYPLVRDTLKYDKEGSLRNYREVFAFWRMVKDKDDFVIPLLLDLYDKAGLELPPCLMSLPTELKLKILESLPASQRWLAFVRKCGVWLQIMTCGNRNAWKKLRLLL</sequence>
<evidence type="ECO:0000313" key="2">
    <source>
        <dbReference type="EMBL" id="VVA95780.1"/>
    </source>
</evidence>
<dbReference type="AlphaFoldDB" id="A0A565B3A0"/>
<accession>A0A565B3A0</accession>
<evidence type="ECO:0000313" key="3">
    <source>
        <dbReference type="Proteomes" id="UP000489600"/>
    </source>
</evidence>
<dbReference type="PANTHER" id="PTHR47602:SF2">
    <property type="entry name" value="F-BOX PROTEIN SKIP22"/>
    <property type="match status" value="1"/>
</dbReference>
<protein>
    <recommendedName>
        <fullName evidence="4">F-box domain-containing protein</fullName>
    </recommendedName>
</protein>
<keyword evidence="3" id="KW-1185">Reference proteome</keyword>
<dbReference type="PANTHER" id="PTHR47602">
    <property type="entry name" value="F-BOX PROTEIN SKIP22"/>
    <property type="match status" value="1"/>
</dbReference>
<keyword evidence="1" id="KW-0732">Signal</keyword>
<dbReference type="Proteomes" id="UP000489600">
    <property type="component" value="Unassembled WGS sequence"/>
</dbReference>
<organism evidence="2 3">
    <name type="scientific">Arabis nemorensis</name>
    <dbReference type="NCBI Taxonomy" id="586526"/>
    <lineage>
        <taxon>Eukaryota</taxon>
        <taxon>Viridiplantae</taxon>
        <taxon>Streptophyta</taxon>
        <taxon>Embryophyta</taxon>
        <taxon>Tracheophyta</taxon>
        <taxon>Spermatophyta</taxon>
        <taxon>Magnoliopsida</taxon>
        <taxon>eudicotyledons</taxon>
        <taxon>Gunneridae</taxon>
        <taxon>Pentapetalae</taxon>
        <taxon>rosids</taxon>
        <taxon>malvids</taxon>
        <taxon>Brassicales</taxon>
        <taxon>Brassicaceae</taxon>
        <taxon>Arabideae</taxon>
        <taxon>Arabis</taxon>
    </lineage>
</organism>
<dbReference type="EMBL" id="CABITT030000002">
    <property type="protein sequence ID" value="VVA95780.1"/>
    <property type="molecule type" value="Genomic_DNA"/>
</dbReference>
<gene>
    <name evidence="2" type="ORF">ANE_LOCUS6225</name>
</gene>
<evidence type="ECO:0000256" key="1">
    <source>
        <dbReference type="SAM" id="SignalP"/>
    </source>
</evidence>